<dbReference type="Gene3D" id="3.40.190.10">
    <property type="entry name" value="Periplasmic binding protein-like II"/>
    <property type="match status" value="2"/>
</dbReference>
<gene>
    <name evidence="2" type="ORF">CRHIZ90672A_00016863</name>
</gene>
<dbReference type="Pfam" id="PF12849">
    <property type="entry name" value="PBP_like_2"/>
    <property type="match status" value="1"/>
</dbReference>
<dbReference type="InterPro" id="IPR024370">
    <property type="entry name" value="PBP_domain"/>
</dbReference>
<proteinExistence type="predicted"/>
<dbReference type="InterPro" id="IPR052738">
    <property type="entry name" value="ABC-Tungstate_binding"/>
</dbReference>
<dbReference type="PANTHER" id="PTHR37945:SF1">
    <property type="entry name" value="EXTRACELLULAR TUNGSTATE BINDING PROTEIN"/>
    <property type="match status" value="1"/>
</dbReference>
<comment type="caution">
    <text evidence="2">The sequence shown here is derived from an EMBL/GenBank/DDBJ whole genome shotgun (WGS) entry which is preliminary data.</text>
</comment>
<evidence type="ECO:0000313" key="3">
    <source>
        <dbReference type="Proteomes" id="UP000696573"/>
    </source>
</evidence>
<dbReference type="Proteomes" id="UP000696573">
    <property type="component" value="Unassembled WGS sequence"/>
</dbReference>
<feature type="domain" description="PBP" evidence="1">
    <location>
        <begin position="76"/>
        <end position="257"/>
    </location>
</feature>
<accession>A0A9N9YI39</accession>
<dbReference type="PANTHER" id="PTHR37945">
    <property type="entry name" value="EXTRACELLULAR TUNGSTATE BINDING PROTEIN"/>
    <property type="match status" value="1"/>
</dbReference>
<dbReference type="OrthoDB" id="10260248at2759"/>
<dbReference type="EMBL" id="CABFNQ020000698">
    <property type="protein sequence ID" value="CAH0024593.1"/>
    <property type="molecule type" value="Genomic_DNA"/>
</dbReference>
<protein>
    <recommendedName>
        <fullName evidence="1">PBP domain-containing protein</fullName>
    </recommendedName>
</protein>
<dbReference type="AlphaFoldDB" id="A0A9N9YI39"/>
<evidence type="ECO:0000259" key="1">
    <source>
        <dbReference type="Pfam" id="PF12849"/>
    </source>
</evidence>
<organism evidence="2 3">
    <name type="scientific">Clonostachys rhizophaga</name>
    <dbReference type="NCBI Taxonomy" id="160324"/>
    <lineage>
        <taxon>Eukaryota</taxon>
        <taxon>Fungi</taxon>
        <taxon>Dikarya</taxon>
        <taxon>Ascomycota</taxon>
        <taxon>Pezizomycotina</taxon>
        <taxon>Sordariomycetes</taxon>
        <taxon>Hypocreomycetidae</taxon>
        <taxon>Hypocreales</taxon>
        <taxon>Bionectriaceae</taxon>
        <taxon>Clonostachys</taxon>
    </lineage>
</organism>
<reference evidence="2" key="1">
    <citation type="submission" date="2021-10" db="EMBL/GenBank/DDBJ databases">
        <authorList>
            <person name="Piombo E."/>
        </authorList>
    </citation>
    <scope>NUCLEOTIDE SEQUENCE</scope>
</reference>
<keyword evidence="3" id="KW-1185">Reference proteome</keyword>
<name>A0A9N9YI39_9HYPO</name>
<sequence length="305" mass="32756">MSRPTTVIQPQGPVQSTATSVYGKGDLLLRIGNGGAGATGLVEALATDYLSTLSESRSIAWICNHSLNTQVALYRSQIDLAFTYERDREQLAASEGWSRTAGCAFHDHFCLAGPRDDPANARGAATVADALRRISEYGGLFHSRADGSATMEKERHLWSSCGLEPWTDKGAAKWYQTSLETPAGALKIADQAGAYLLTDRSTILKQTGLKTISNTVVFLEPTNPHHILMNSCYALHSPLAPEETKKAVADFIEYLFSVRGQGVIASYGVESCGLPLFAPVADGFARAKLTGGRPAQGTWTFGARL</sequence>
<dbReference type="SUPFAM" id="SSF53850">
    <property type="entry name" value="Periplasmic binding protein-like II"/>
    <property type="match status" value="1"/>
</dbReference>
<evidence type="ECO:0000313" key="2">
    <source>
        <dbReference type="EMBL" id="CAH0024593.1"/>
    </source>
</evidence>